<dbReference type="EMBL" id="LAVV01006470">
    <property type="protein sequence ID" value="KNZ59743.1"/>
    <property type="molecule type" value="Genomic_DNA"/>
</dbReference>
<dbReference type="PANTHER" id="PTHR11439">
    <property type="entry name" value="GAG-POL-RELATED RETROTRANSPOSON"/>
    <property type="match status" value="1"/>
</dbReference>
<accession>A0A0L6VG63</accession>
<evidence type="ECO:0000313" key="1">
    <source>
        <dbReference type="EMBL" id="KNZ59743.1"/>
    </source>
</evidence>
<sequence length="323" mass="36570">MKKGSFDDEVSELLIPASSTRALRERNAKVKPLKYSHLTTDPSTFKKALSLTNKDKWIKAVDNELNSIEVAGKVNIFEDLFLLRCPNSSAHDPDTLLGMDLHQTKDSVALSQPKLNPKGLKLLGMEECKIFRTPLSPEISFIASSQEEKEASQKLKINYQSHTGLLNFLACQTRPGLAPVVLILFSFNSNPGIKHWLQLTLQPDKIDSRNATLKKRSICFWKACTVAWNSKKQKNISLSSTEAQLNALSNGVQESQWITYLIEELWKEKLNPTDFNIDNQGLLEKIKNFGSNSKTKHLDIKMNGAESLRRLKERWFLVLFSPN</sequence>
<comment type="caution">
    <text evidence="1">The sequence shown here is derived from an EMBL/GenBank/DDBJ whole genome shotgun (WGS) entry which is preliminary data.</text>
</comment>
<organism evidence="1 2">
    <name type="scientific">Puccinia sorghi</name>
    <dbReference type="NCBI Taxonomy" id="27349"/>
    <lineage>
        <taxon>Eukaryota</taxon>
        <taxon>Fungi</taxon>
        <taxon>Dikarya</taxon>
        <taxon>Basidiomycota</taxon>
        <taxon>Pucciniomycotina</taxon>
        <taxon>Pucciniomycetes</taxon>
        <taxon>Pucciniales</taxon>
        <taxon>Pucciniaceae</taxon>
        <taxon>Puccinia</taxon>
    </lineage>
</organism>
<dbReference type="AlphaFoldDB" id="A0A0L6VG63"/>
<dbReference type="PANTHER" id="PTHR11439:SF483">
    <property type="entry name" value="PEPTIDE SYNTHASE GLIP-LIKE, PUTATIVE (AFU_ORTHOLOGUE AFUA_3G12920)-RELATED"/>
    <property type="match status" value="1"/>
</dbReference>
<proteinExistence type="predicted"/>
<reference evidence="1 2" key="1">
    <citation type="submission" date="2015-08" db="EMBL/GenBank/DDBJ databases">
        <title>Next Generation Sequencing and Analysis of the Genome of Puccinia sorghi L Schw, the Causal Agent of Maize Common Rust.</title>
        <authorList>
            <person name="Rochi L."/>
            <person name="Burguener G."/>
            <person name="Darino M."/>
            <person name="Turjanski A."/>
            <person name="Kreff E."/>
            <person name="Dieguez M.J."/>
            <person name="Sacco F."/>
        </authorList>
    </citation>
    <scope>NUCLEOTIDE SEQUENCE [LARGE SCALE GENOMIC DNA]</scope>
    <source>
        <strain evidence="1 2">RO10H11247</strain>
    </source>
</reference>
<dbReference type="VEuPathDB" id="FungiDB:VP01_166g5"/>
<protein>
    <submittedName>
        <fullName evidence="1">Uncharacterized protein</fullName>
    </submittedName>
</protein>
<dbReference type="CDD" id="cd09272">
    <property type="entry name" value="RNase_HI_RT_Ty1"/>
    <property type="match status" value="1"/>
</dbReference>
<dbReference type="Proteomes" id="UP000037035">
    <property type="component" value="Unassembled WGS sequence"/>
</dbReference>
<keyword evidence="2" id="KW-1185">Reference proteome</keyword>
<name>A0A0L6VG63_9BASI</name>
<evidence type="ECO:0000313" key="2">
    <source>
        <dbReference type="Proteomes" id="UP000037035"/>
    </source>
</evidence>
<gene>
    <name evidence="1" type="ORF">VP01_166g5</name>
</gene>